<dbReference type="AlphaFoldDB" id="A0A1H8CNY3"/>
<reference evidence="3" key="1">
    <citation type="submission" date="2016-10" db="EMBL/GenBank/DDBJ databases">
        <authorList>
            <person name="Varghese N."/>
            <person name="Submissions S."/>
        </authorList>
    </citation>
    <scope>NUCLEOTIDE SEQUENCE [LARGE SCALE GENOMIC DNA]</scope>
    <source>
        <strain evidence="3">DSM 17453</strain>
    </source>
</reference>
<evidence type="ECO:0000256" key="1">
    <source>
        <dbReference type="SAM" id="MobiDB-lite"/>
    </source>
</evidence>
<feature type="region of interest" description="Disordered" evidence="1">
    <location>
        <begin position="1"/>
        <end position="28"/>
    </location>
</feature>
<keyword evidence="3" id="KW-1185">Reference proteome</keyword>
<dbReference type="EMBL" id="FOBV01000010">
    <property type="protein sequence ID" value="SEM96632.1"/>
    <property type="molecule type" value="Genomic_DNA"/>
</dbReference>
<organism evidence="2 3">
    <name type="scientific">Chryseobacterium taichungense</name>
    <dbReference type="NCBI Taxonomy" id="295069"/>
    <lineage>
        <taxon>Bacteria</taxon>
        <taxon>Pseudomonadati</taxon>
        <taxon>Bacteroidota</taxon>
        <taxon>Flavobacteriia</taxon>
        <taxon>Flavobacteriales</taxon>
        <taxon>Weeksellaceae</taxon>
        <taxon>Chryseobacterium group</taxon>
        <taxon>Chryseobacterium</taxon>
    </lineage>
</organism>
<evidence type="ECO:0000313" key="3">
    <source>
        <dbReference type="Proteomes" id="UP000199450"/>
    </source>
</evidence>
<gene>
    <name evidence="2" type="ORF">SAMN05421856_11030</name>
</gene>
<dbReference type="STRING" id="295069.SAMN05421856_11030"/>
<feature type="compositionally biased region" description="Basic residues" evidence="1">
    <location>
        <begin position="9"/>
        <end position="21"/>
    </location>
</feature>
<accession>A0A1H8CNY3</accession>
<evidence type="ECO:0000313" key="2">
    <source>
        <dbReference type="EMBL" id="SEM96632.1"/>
    </source>
</evidence>
<proteinExistence type="predicted"/>
<sequence>MKNATQNHIGHHSTARRKKTKATAPTVKGIRTMDASAQGQFGNTERPTEISSRFTASDVFLKTCFMPLLKENDITAKQSQRRRAKTERDFYKSLSQLAEHYDIQPMPTKHFGYPYNVRLALMDVQKQLKAKTENWTGVRLIEKNGKAYFTVEERCNTGATLFYIPIVPLYRLLRQKTHRKAGCLLLSVCSYLYRNAGIPHYRIEDSYLYWNYEMLNDWIEQDPEMEDYFVCTKELHRAELIGDVMGQKISDPRNLQFFEHRLKGFNPKDHFDKACFELAKKVFALYSQYPDESIFRNAHYNNAIDPKTMDENGYNDYNEENVVTMDKYISFFAEGEGVVYDNLVSMINNEFNEYAEAQEPIIFKTFDGNSLLNESLDFENNLFKVLNELCRLLN</sequence>
<name>A0A1H8CNY3_9FLAO</name>
<protein>
    <recommendedName>
        <fullName evidence="4">PRTRC system protein F</fullName>
    </recommendedName>
</protein>
<evidence type="ECO:0008006" key="4">
    <source>
        <dbReference type="Google" id="ProtNLM"/>
    </source>
</evidence>
<dbReference type="Proteomes" id="UP000199450">
    <property type="component" value="Unassembled WGS sequence"/>
</dbReference>